<sequence>MLQFLRTLVFFSFLMFFLNRRFHAIGCVLTAPSRTEWRIGNDDAHILALKAVCLHRILQADVLSVLIFNKHISKADGIGFGIYLLPKQAHFRIRVHSGNRVLGC</sequence>
<dbReference type="AlphaFoldDB" id="A0A645GVR8"/>
<name>A0A645GVR8_9ZZZZ</name>
<comment type="caution">
    <text evidence="1">The sequence shown here is derived from an EMBL/GenBank/DDBJ whole genome shotgun (WGS) entry which is preliminary data.</text>
</comment>
<dbReference type="EMBL" id="VSSQ01082182">
    <property type="protein sequence ID" value="MPN30885.1"/>
    <property type="molecule type" value="Genomic_DNA"/>
</dbReference>
<evidence type="ECO:0000313" key="1">
    <source>
        <dbReference type="EMBL" id="MPN30885.1"/>
    </source>
</evidence>
<accession>A0A645GVR8</accession>
<protein>
    <submittedName>
        <fullName evidence="1">Uncharacterized protein</fullName>
    </submittedName>
</protein>
<organism evidence="1">
    <name type="scientific">bioreactor metagenome</name>
    <dbReference type="NCBI Taxonomy" id="1076179"/>
    <lineage>
        <taxon>unclassified sequences</taxon>
        <taxon>metagenomes</taxon>
        <taxon>ecological metagenomes</taxon>
    </lineage>
</organism>
<reference evidence="1" key="1">
    <citation type="submission" date="2019-08" db="EMBL/GenBank/DDBJ databases">
        <authorList>
            <person name="Kucharzyk K."/>
            <person name="Murdoch R.W."/>
            <person name="Higgins S."/>
            <person name="Loffler F."/>
        </authorList>
    </citation>
    <scope>NUCLEOTIDE SEQUENCE</scope>
</reference>
<gene>
    <name evidence="1" type="ORF">SDC9_178356</name>
</gene>
<proteinExistence type="predicted"/>